<evidence type="ECO:0000256" key="4">
    <source>
        <dbReference type="SAM" id="MobiDB-lite"/>
    </source>
</evidence>
<dbReference type="SMART" id="SM00369">
    <property type="entry name" value="LRR_TYP"/>
    <property type="match status" value="11"/>
</dbReference>
<evidence type="ECO:0000259" key="7">
    <source>
        <dbReference type="SMART" id="SM00082"/>
    </source>
</evidence>
<evidence type="ECO:0000256" key="3">
    <source>
        <dbReference type="ARBA" id="ARBA00022737"/>
    </source>
</evidence>
<keyword evidence="2 6" id="KW-0732">Signal</keyword>
<feature type="signal peptide" evidence="6">
    <location>
        <begin position="1"/>
        <end position="26"/>
    </location>
</feature>
<dbReference type="RefSeq" id="XP_003730882.2">
    <property type="nucleotide sequence ID" value="XM_003730834.3"/>
</dbReference>
<keyword evidence="5" id="KW-0472">Membrane</keyword>
<protein>
    <recommendedName>
        <fullName evidence="7">LRRCT domain-containing protein</fullName>
    </recommendedName>
</protein>
<dbReference type="InterPro" id="IPR001611">
    <property type="entry name" value="Leu-rich_rpt"/>
</dbReference>
<dbReference type="OrthoDB" id="676979at2759"/>
<evidence type="ECO:0000256" key="2">
    <source>
        <dbReference type="ARBA" id="ARBA00022729"/>
    </source>
</evidence>
<proteinExistence type="predicted"/>
<dbReference type="InterPro" id="IPR003591">
    <property type="entry name" value="Leu-rich_rpt_typical-subtyp"/>
</dbReference>
<dbReference type="AlphaFoldDB" id="A0A7M7GN02"/>
<dbReference type="Proteomes" id="UP000007110">
    <property type="component" value="Unassembled WGS sequence"/>
</dbReference>
<keyword evidence="3" id="KW-0677">Repeat</keyword>
<dbReference type="InterPro" id="IPR032675">
    <property type="entry name" value="LRR_dom_sf"/>
</dbReference>
<dbReference type="KEGG" id="spu:100891658"/>
<dbReference type="Gene3D" id="3.80.10.10">
    <property type="entry name" value="Ribonuclease Inhibitor"/>
    <property type="match status" value="3"/>
</dbReference>
<dbReference type="PROSITE" id="PS51450">
    <property type="entry name" value="LRR"/>
    <property type="match status" value="2"/>
</dbReference>
<sequence length="658" mass="72301">MVELSQQVLLVKLVVLSVCFITDCMAVSTGCSDVCEYNAWGKEAGCQGRDLTYVPQECKSAKTLQMQDNRLQHLTEGSFSNFSNLKYLYLDRNNLTLENGAFEGCTELQQIHLNEIGIPTLKPDMMRGLPNVLHMFINKAGLEVIQPGAFQNMTNLQYLSLQENELMTAPCDAFSTVNSLHTLFLDSNKITYLPDDCFSRFSHLTKLYLKNNPLGDLSGRAFSGLGNLVHLDLQYTDLTRVPTGIFPYANKIETLQLSFNDIQHLHNRDFASLSGLRKLYLQHNQIISIQSDSFEFLGSLNVLDISFNVIKSIETEALDNFPHLTKLRLQYNSLNSTRNITFINIPQVAHLNISHNPLHCDCSIYPLQYWLDGATAMTSDAGPSYLASCSTPESLNGQFLTKLSHHDICPSVKPVPLVTDLITPAALLQKKDAPTSTGSLDSKMIGIITGVAVLIIFIIGGIIILVMKIRHDRDEIDIGGQYERGGQLGVKPPAHGPPAPAGAMYITENLLEKGPELPPRRTDVFPNGSRCPGSSVTSGTQLLQCPYPSIGDVDGPEGTMDSVGYISPLANGERTRPSLSPQSSLSTSSPEEDGEYSVVFPEEQSFVENEEAPSAAEWLNKNFNPSPGADTTMESKSKGQTPAAESKNDTGYILWRPS</sequence>
<keyword evidence="5" id="KW-0812">Transmembrane</keyword>
<dbReference type="EnsemblMetazoa" id="XM_003730834">
    <property type="protein sequence ID" value="XP_003730882"/>
    <property type="gene ID" value="LOC100891658"/>
</dbReference>
<feature type="region of interest" description="Disordered" evidence="4">
    <location>
        <begin position="553"/>
        <end position="658"/>
    </location>
</feature>
<dbReference type="SMART" id="SM00082">
    <property type="entry name" value="LRRCT"/>
    <property type="match status" value="1"/>
</dbReference>
<dbReference type="InterPro" id="IPR000483">
    <property type="entry name" value="Cys-rich_flank_reg_C"/>
</dbReference>
<organism evidence="8 9">
    <name type="scientific">Strongylocentrotus purpuratus</name>
    <name type="common">Purple sea urchin</name>
    <dbReference type="NCBI Taxonomy" id="7668"/>
    <lineage>
        <taxon>Eukaryota</taxon>
        <taxon>Metazoa</taxon>
        <taxon>Echinodermata</taxon>
        <taxon>Eleutherozoa</taxon>
        <taxon>Echinozoa</taxon>
        <taxon>Echinoidea</taxon>
        <taxon>Euechinoidea</taxon>
        <taxon>Echinacea</taxon>
        <taxon>Camarodonta</taxon>
        <taxon>Echinidea</taxon>
        <taxon>Strongylocentrotidae</taxon>
        <taxon>Strongylocentrotus</taxon>
    </lineage>
</organism>
<evidence type="ECO:0000256" key="6">
    <source>
        <dbReference type="SAM" id="SignalP"/>
    </source>
</evidence>
<keyword evidence="1" id="KW-0433">Leucine-rich repeat</keyword>
<evidence type="ECO:0000313" key="9">
    <source>
        <dbReference type="Proteomes" id="UP000007110"/>
    </source>
</evidence>
<dbReference type="InParanoid" id="A0A7M7GN02"/>
<keyword evidence="5" id="KW-1133">Transmembrane helix</keyword>
<reference evidence="9" key="1">
    <citation type="submission" date="2015-02" db="EMBL/GenBank/DDBJ databases">
        <title>Genome sequencing for Strongylocentrotus purpuratus.</title>
        <authorList>
            <person name="Murali S."/>
            <person name="Liu Y."/>
            <person name="Vee V."/>
            <person name="English A."/>
            <person name="Wang M."/>
            <person name="Skinner E."/>
            <person name="Han Y."/>
            <person name="Muzny D.M."/>
            <person name="Worley K.C."/>
            <person name="Gibbs R.A."/>
        </authorList>
    </citation>
    <scope>NUCLEOTIDE SEQUENCE</scope>
</reference>
<feature type="transmembrane region" description="Helical" evidence="5">
    <location>
        <begin position="444"/>
        <end position="466"/>
    </location>
</feature>
<feature type="compositionally biased region" description="Low complexity" evidence="4">
    <location>
        <begin position="577"/>
        <end position="589"/>
    </location>
</feature>
<name>A0A7M7GN02_STRPU</name>
<dbReference type="GeneID" id="100891658"/>
<dbReference type="PANTHER" id="PTHR45712">
    <property type="entry name" value="AGAP008170-PA"/>
    <property type="match status" value="1"/>
</dbReference>
<evidence type="ECO:0000256" key="5">
    <source>
        <dbReference type="SAM" id="Phobius"/>
    </source>
</evidence>
<feature type="domain" description="LRRCT" evidence="7">
    <location>
        <begin position="356"/>
        <end position="410"/>
    </location>
</feature>
<dbReference type="OMA" id="PECYTET"/>
<dbReference type="PANTHER" id="PTHR45712:SF22">
    <property type="entry name" value="INSULIN-LIKE GROWTH FACTOR-BINDING PROTEIN COMPLEX ACID LABILE SUBUNIT"/>
    <property type="match status" value="1"/>
</dbReference>
<accession>A0A7M7GN02</accession>
<keyword evidence="9" id="KW-1185">Reference proteome</keyword>
<evidence type="ECO:0000313" key="8">
    <source>
        <dbReference type="EnsemblMetazoa" id="XP_003730882"/>
    </source>
</evidence>
<dbReference type="SUPFAM" id="SSF52058">
    <property type="entry name" value="L domain-like"/>
    <property type="match status" value="1"/>
</dbReference>
<dbReference type="InterPro" id="IPR050333">
    <property type="entry name" value="SLRP"/>
</dbReference>
<dbReference type="FunFam" id="3.80.10.10:FF:001360">
    <property type="entry name" value="Uncharacterized protein"/>
    <property type="match status" value="1"/>
</dbReference>
<evidence type="ECO:0000256" key="1">
    <source>
        <dbReference type="ARBA" id="ARBA00022614"/>
    </source>
</evidence>
<reference evidence="8" key="2">
    <citation type="submission" date="2021-01" db="UniProtKB">
        <authorList>
            <consortium name="EnsemblMetazoa"/>
        </authorList>
    </citation>
    <scope>IDENTIFICATION</scope>
</reference>
<feature type="chain" id="PRO_5029594067" description="LRRCT domain-containing protein" evidence="6">
    <location>
        <begin position="27"/>
        <end position="658"/>
    </location>
</feature>
<dbReference type="Pfam" id="PF13855">
    <property type="entry name" value="LRR_8"/>
    <property type="match status" value="3"/>
</dbReference>